<dbReference type="AlphaFoldDB" id="A0A0N5CJ92"/>
<dbReference type="GO" id="GO:0003690">
    <property type="term" value="F:double-stranded DNA binding"/>
    <property type="evidence" value="ECO:0007669"/>
    <property type="project" value="TreeGrafter"/>
</dbReference>
<evidence type="ECO:0000313" key="18">
    <source>
        <dbReference type="WBParaSite" id="TCLT_0000008801-mRNA-1"/>
    </source>
</evidence>
<evidence type="ECO:0000256" key="10">
    <source>
        <dbReference type="ARBA" id="ARBA00023242"/>
    </source>
</evidence>
<comment type="similarity">
    <text evidence="3">Belongs to the tyrosyl-DNA phosphodiesterase family.</text>
</comment>
<dbReference type="GO" id="GO:0006508">
    <property type="term" value="P:proteolysis"/>
    <property type="evidence" value="ECO:0007669"/>
    <property type="project" value="UniProtKB-KW"/>
</dbReference>
<dbReference type="SUPFAM" id="SSF54001">
    <property type="entry name" value="Cysteine proteinases"/>
    <property type="match status" value="1"/>
</dbReference>
<keyword evidence="7" id="KW-0378">Hydrolase</keyword>
<evidence type="ECO:0000256" key="1">
    <source>
        <dbReference type="ARBA" id="ARBA00004123"/>
    </source>
</evidence>
<protein>
    <submittedName>
        <fullName evidence="18">Tyrosyl-DNA phosphodiesterase 1</fullName>
    </submittedName>
</protein>
<evidence type="ECO:0000256" key="11">
    <source>
        <dbReference type="PIRSR" id="PIRSR610347-1"/>
    </source>
</evidence>
<organism evidence="18">
    <name type="scientific">Thelazia callipaeda</name>
    <name type="common">Oriental eyeworm</name>
    <name type="synonym">Parasitic nematode</name>
    <dbReference type="NCBI Taxonomy" id="103827"/>
    <lineage>
        <taxon>Eukaryota</taxon>
        <taxon>Metazoa</taxon>
        <taxon>Ecdysozoa</taxon>
        <taxon>Nematoda</taxon>
        <taxon>Chromadorea</taxon>
        <taxon>Rhabditida</taxon>
        <taxon>Spirurina</taxon>
        <taxon>Spiruromorpha</taxon>
        <taxon>Thelazioidea</taxon>
        <taxon>Thelaziidae</taxon>
        <taxon>Thelazia</taxon>
    </lineage>
</organism>
<feature type="active site" description="Nucleophile" evidence="11">
    <location>
        <position position="143"/>
    </location>
</feature>
<dbReference type="Proteomes" id="UP000276776">
    <property type="component" value="Unassembled WGS sequence"/>
</dbReference>
<dbReference type="Pfam" id="PF06087">
    <property type="entry name" value="Tyr-DNA_phospho"/>
    <property type="match status" value="1"/>
</dbReference>
<name>A0A0N5CJ92_THECL</name>
<reference evidence="18" key="1">
    <citation type="submission" date="2017-02" db="UniProtKB">
        <authorList>
            <consortium name="WormBaseParasite"/>
        </authorList>
    </citation>
    <scope>IDENTIFICATION</scope>
</reference>
<keyword evidence="6" id="KW-0227">DNA damage</keyword>
<evidence type="ECO:0000256" key="7">
    <source>
        <dbReference type="ARBA" id="ARBA00022801"/>
    </source>
</evidence>
<keyword evidence="5" id="KW-0540">Nuclease</keyword>
<dbReference type="InterPro" id="IPR010347">
    <property type="entry name" value="Tdp1"/>
</dbReference>
<evidence type="ECO:0000256" key="12">
    <source>
        <dbReference type="PIRSR" id="PIRSR610347-2"/>
    </source>
</evidence>
<evidence type="ECO:0000256" key="2">
    <source>
        <dbReference type="ARBA" id="ARBA00005234"/>
    </source>
</evidence>
<feature type="active site" description="Proton donor/acceptor" evidence="11">
    <location>
        <position position="367"/>
    </location>
</feature>
<dbReference type="WBParaSite" id="TCLT_0000008801-mRNA-1">
    <property type="protein sequence ID" value="TCLT_0000008801-mRNA-1"/>
    <property type="gene ID" value="TCLT_0000008801"/>
</dbReference>
<evidence type="ECO:0000256" key="9">
    <source>
        <dbReference type="ARBA" id="ARBA00023204"/>
    </source>
</evidence>
<feature type="domain" description="Ubiquitin-like protease family profile" evidence="15">
    <location>
        <begin position="473"/>
        <end position="639"/>
    </location>
</feature>
<dbReference type="STRING" id="103827.A0A0N5CJ92"/>
<dbReference type="Pfam" id="PF02902">
    <property type="entry name" value="Peptidase_C48"/>
    <property type="match status" value="1"/>
</dbReference>
<feature type="binding site" evidence="12">
    <location>
        <position position="369"/>
    </location>
    <ligand>
        <name>substrate</name>
    </ligand>
</feature>
<comment type="subcellular location">
    <subcellularLocation>
        <location evidence="1">Nucleus</location>
    </subcellularLocation>
</comment>
<keyword evidence="8" id="KW-0269">Exonuclease</keyword>
<dbReference type="GO" id="GO:0005634">
    <property type="term" value="C:nucleus"/>
    <property type="evidence" value="ECO:0007669"/>
    <property type="project" value="UniProtKB-SubCell"/>
</dbReference>
<keyword evidence="9" id="KW-0234">DNA repair</keyword>
<dbReference type="GO" id="GO:0003697">
    <property type="term" value="F:single-stranded DNA binding"/>
    <property type="evidence" value="ECO:0007669"/>
    <property type="project" value="TreeGrafter"/>
</dbReference>
<dbReference type="InterPro" id="IPR038765">
    <property type="entry name" value="Papain-like_cys_pep_sf"/>
</dbReference>
<dbReference type="GO" id="GO:0004527">
    <property type="term" value="F:exonuclease activity"/>
    <property type="evidence" value="ECO:0007669"/>
    <property type="project" value="UniProtKB-KW"/>
</dbReference>
<dbReference type="PROSITE" id="PS50035">
    <property type="entry name" value="PLD"/>
    <property type="match status" value="1"/>
</dbReference>
<dbReference type="GO" id="GO:0006281">
    <property type="term" value="P:DNA repair"/>
    <property type="evidence" value="ECO:0007669"/>
    <property type="project" value="UniProtKB-KW"/>
</dbReference>
<dbReference type="PANTHER" id="PTHR12415:SF0">
    <property type="entry name" value="TYROSYL-DNA PHOSPHODIESTERASE 1"/>
    <property type="match status" value="1"/>
</dbReference>
<dbReference type="OrthoDB" id="47785at2759"/>
<keyword evidence="4" id="KW-0645">Protease</keyword>
<dbReference type="PANTHER" id="PTHR12415">
    <property type="entry name" value="TYROSYL-DNA PHOSPHODIESTERASE 1"/>
    <property type="match status" value="1"/>
</dbReference>
<sequence length="678" mass="78419">MMKRRGIFSVTNADSACTTEKRAKRNELTDRLYFNKVASIPEHYNEDTFSFAEILAKIKPEISACFVFMVDMKWLLQFIRLFVLLCFIYRQYPPNNRRTPITLIVGERLGTDFTMLNNIVKKFALENISIGQARLPVPYGTHHSKIYIFESSSGRVHIIVSSANLLAQDWDMKTQCFYHCSGKQISGNEVVTQSDFQINLLKYLSEYKTSQHWDLIEYWYYRIANIDLSHVSPRVVYSVPGVHKGDKLTEYGHPRLRNLINEMFENVDRKDFTYHAQFSSIGNLGSDPSNWLQGQFLKSLAGGTETDIRKLKIIYPCVEDIRNSNEGYAAGRSFPYSYTTLQKQPYLYQFVHKWRSDCLGRTHAMPHVKTYSGYQPGAQTPSWLLVGSANLSKAAWGEYQLKGTQLAIRSYEFNLLFTDPESLKMVPYDFPLTKYGDDDMMWVIDKVYEKLDVFQNTWPASMPERCLLNFGDTAIYDTDLKTLENGRWLSDSVISFAFEYMHKRMLTVEKQDKVHFINAAISQIIKFSSEEVRVQLFRDIQLKNKEHVIVVVSDHDDPSICGGSHWSLLICRRIVRPHFLIIDSAQYENSGNQKAADQIIETLGKFFKIPIEDTRTEPAAQQYNTMDCGMFVIEFTRIYIQALNENDPDVDFTNLSPEAVGNQRKVWSSLIRRMVKEG</sequence>
<gene>
    <name evidence="16" type="ORF">TCLT_LOCUS89</name>
</gene>
<feature type="binding site" evidence="12">
    <location>
        <position position="145"/>
    </location>
    <ligand>
        <name>substrate</name>
    </ligand>
</feature>
<evidence type="ECO:0000256" key="3">
    <source>
        <dbReference type="ARBA" id="ARBA00010205"/>
    </source>
</evidence>
<feature type="site" description="Interaction with DNA" evidence="13">
    <location>
        <position position="392"/>
    </location>
</feature>
<dbReference type="PROSITE" id="PS50600">
    <property type="entry name" value="ULP_PROTEASE"/>
    <property type="match status" value="1"/>
</dbReference>
<evidence type="ECO:0000259" key="15">
    <source>
        <dbReference type="PROSITE" id="PS50600"/>
    </source>
</evidence>
<feature type="domain" description="PLD phosphodiesterase" evidence="14">
    <location>
        <begin position="138"/>
        <end position="169"/>
    </location>
</feature>
<evidence type="ECO:0000256" key="13">
    <source>
        <dbReference type="PIRSR" id="PIRSR610347-3"/>
    </source>
</evidence>
<dbReference type="SUPFAM" id="SSF56024">
    <property type="entry name" value="Phospholipase D/nuclease"/>
    <property type="match status" value="2"/>
</dbReference>
<keyword evidence="17" id="KW-1185">Reference proteome</keyword>
<dbReference type="InterPro" id="IPR001736">
    <property type="entry name" value="PLipase_D/transphosphatidylase"/>
</dbReference>
<evidence type="ECO:0000313" key="17">
    <source>
        <dbReference type="Proteomes" id="UP000276776"/>
    </source>
</evidence>
<dbReference type="GO" id="GO:0008234">
    <property type="term" value="F:cysteine-type peptidase activity"/>
    <property type="evidence" value="ECO:0007669"/>
    <property type="project" value="InterPro"/>
</dbReference>
<dbReference type="Gene3D" id="3.30.870.10">
    <property type="entry name" value="Endonuclease Chain A"/>
    <property type="match status" value="2"/>
</dbReference>
<dbReference type="InterPro" id="IPR003653">
    <property type="entry name" value="Peptidase_C48_C"/>
</dbReference>
<evidence type="ECO:0000256" key="8">
    <source>
        <dbReference type="ARBA" id="ARBA00022839"/>
    </source>
</evidence>
<keyword evidence="10" id="KW-0539">Nucleus</keyword>
<reference evidence="16 17" key="2">
    <citation type="submission" date="2018-11" db="EMBL/GenBank/DDBJ databases">
        <authorList>
            <consortium name="Pathogen Informatics"/>
        </authorList>
    </citation>
    <scope>NUCLEOTIDE SEQUENCE [LARGE SCALE GENOMIC DNA]</scope>
</reference>
<evidence type="ECO:0000256" key="6">
    <source>
        <dbReference type="ARBA" id="ARBA00022763"/>
    </source>
</evidence>
<accession>A0A0N5CJ92</accession>
<comment type="similarity">
    <text evidence="2">Belongs to the peptidase C48 family.</text>
</comment>
<dbReference type="EMBL" id="UYYF01000005">
    <property type="protein sequence ID" value="VDM94916.1"/>
    <property type="molecule type" value="Genomic_DNA"/>
</dbReference>
<evidence type="ECO:0000313" key="16">
    <source>
        <dbReference type="EMBL" id="VDM94916.1"/>
    </source>
</evidence>
<evidence type="ECO:0000259" key="14">
    <source>
        <dbReference type="PROSITE" id="PS50035"/>
    </source>
</evidence>
<dbReference type="OMA" id="PLIKECW"/>
<evidence type="ECO:0000256" key="5">
    <source>
        <dbReference type="ARBA" id="ARBA00022722"/>
    </source>
</evidence>
<dbReference type="Gene3D" id="3.40.395.10">
    <property type="entry name" value="Adenoviral Proteinase, Chain A"/>
    <property type="match status" value="1"/>
</dbReference>
<proteinExistence type="inferred from homology"/>
<evidence type="ECO:0000256" key="4">
    <source>
        <dbReference type="ARBA" id="ARBA00022670"/>
    </source>
</evidence>
<dbReference type="GO" id="GO:0017005">
    <property type="term" value="F:3'-tyrosyl-DNA phosphodiesterase activity"/>
    <property type="evidence" value="ECO:0007669"/>
    <property type="project" value="TreeGrafter"/>
</dbReference>